<organism evidence="4 5">
    <name type="scientific">Mesorhabditis belari</name>
    <dbReference type="NCBI Taxonomy" id="2138241"/>
    <lineage>
        <taxon>Eukaryota</taxon>
        <taxon>Metazoa</taxon>
        <taxon>Ecdysozoa</taxon>
        <taxon>Nematoda</taxon>
        <taxon>Chromadorea</taxon>
        <taxon>Rhabditida</taxon>
        <taxon>Rhabditina</taxon>
        <taxon>Rhabditomorpha</taxon>
        <taxon>Rhabditoidea</taxon>
        <taxon>Rhabditidae</taxon>
        <taxon>Mesorhabditinae</taxon>
        <taxon>Mesorhabditis</taxon>
    </lineage>
</organism>
<feature type="region of interest" description="Disordered" evidence="2">
    <location>
        <begin position="101"/>
        <end position="330"/>
    </location>
</feature>
<dbReference type="WBParaSite" id="MBELARI_LOCUS17212">
    <property type="protein sequence ID" value="MBELARI_LOCUS17212"/>
    <property type="gene ID" value="MBELARI_LOCUS17212"/>
</dbReference>
<comment type="similarity">
    <text evidence="1">Belongs to the SS18 family.</text>
</comment>
<feature type="compositionally biased region" description="Low complexity" evidence="2">
    <location>
        <begin position="280"/>
        <end position="292"/>
    </location>
</feature>
<evidence type="ECO:0000313" key="5">
    <source>
        <dbReference type="WBParaSite" id="MBELARI_LOCUS17212"/>
    </source>
</evidence>
<evidence type="ECO:0000313" key="4">
    <source>
        <dbReference type="Proteomes" id="UP000887575"/>
    </source>
</evidence>
<evidence type="ECO:0000256" key="2">
    <source>
        <dbReference type="SAM" id="MobiDB-lite"/>
    </source>
</evidence>
<evidence type="ECO:0000256" key="1">
    <source>
        <dbReference type="ARBA" id="ARBA00007945"/>
    </source>
</evidence>
<feature type="compositionally biased region" description="Low complexity" evidence="2">
    <location>
        <begin position="316"/>
        <end position="330"/>
    </location>
</feature>
<dbReference type="Proteomes" id="UP000887575">
    <property type="component" value="Unassembled WGS sequence"/>
</dbReference>
<name>A0AAF3ESV0_9BILA</name>
<feature type="domain" description="SS18 N-terminal" evidence="3">
    <location>
        <begin position="14"/>
        <end position="66"/>
    </location>
</feature>
<feature type="compositionally biased region" description="Low complexity" evidence="2">
    <location>
        <begin position="133"/>
        <end position="144"/>
    </location>
</feature>
<feature type="compositionally biased region" description="Low complexity" evidence="2">
    <location>
        <begin position="243"/>
        <end position="271"/>
    </location>
</feature>
<accession>A0AAF3ESV0</accession>
<feature type="compositionally biased region" description="Low complexity" evidence="2">
    <location>
        <begin position="211"/>
        <end position="227"/>
    </location>
</feature>
<evidence type="ECO:0000259" key="3">
    <source>
        <dbReference type="Pfam" id="PF05030"/>
    </source>
</evidence>
<dbReference type="Pfam" id="PF05030">
    <property type="entry name" value="SSXT"/>
    <property type="match status" value="1"/>
</dbReference>
<keyword evidence="4" id="KW-1185">Reference proteome</keyword>
<feature type="compositionally biased region" description="Polar residues" evidence="2">
    <location>
        <begin position="121"/>
        <end position="132"/>
    </location>
</feature>
<feature type="compositionally biased region" description="Low complexity" evidence="2">
    <location>
        <begin position="190"/>
        <end position="202"/>
    </location>
</feature>
<dbReference type="InterPro" id="IPR007726">
    <property type="entry name" value="SS18_N"/>
</dbReference>
<sequence length="330" mass="36610">MSAVFDPTISSKESMATVQRLLDENSALIQTINQQQKLGRLDDVVKYQQLLHRNLVYLARVAEDSALLRELQGDEQQAAIPSSSTNGDQTMHTEHELKPTMMSTQQPAHHLHQQEQRGAPSITTQLPQGPSSQPHTPLQQHLQQASTPQPMPRGSPSGAPMTSPGQQMMGQQQPPQQPQQQYYPGGGQPSPGQRYPPQGQQIPPHPYNMSQQMMGQGHPMQQHPGQPSLAHQMGHQSLQVPHGHQMQGQPSPSQQGQMPSHYYNQAPQQGYPGMGPPPQHMMHPQHPQMSQQGPPPGYSAQMYGGYGQQHQPPPNQQQQPSAQQQQQFMR</sequence>
<dbReference type="AlphaFoldDB" id="A0AAF3ESV0"/>
<proteinExistence type="inferred from homology"/>
<feature type="compositionally biased region" description="Low complexity" evidence="2">
    <location>
        <begin position="164"/>
        <end position="183"/>
    </location>
</feature>
<reference evidence="5" key="1">
    <citation type="submission" date="2024-02" db="UniProtKB">
        <authorList>
            <consortium name="WormBaseParasite"/>
        </authorList>
    </citation>
    <scope>IDENTIFICATION</scope>
</reference>
<protein>
    <submittedName>
        <fullName evidence="5">SS18 N-terminal domain-containing protein</fullName>
    </submittedName>
</protein>